<dbReference type="OrthoDB" id="3648309at2759"/>
<dbReference type="GeneID" id="54487361"/>
<sequence length="295" mass="31770">MSAEGNYSQANTNGDPLEKDFHQHLGSNEQADNALQRIRTAGSISISPELFEKIYLSPQNRVAGDLRKTFANPTPLCLIGFLLALFPLSFALLGWRGAGGLGAATVGTYWFAGGLLMILGAVGEFILGNTFPFIVFGSFGSFWLIFGATLTPYFNAIGAFNVPASGDSPEVSGIENPVFNHSFGYFTLSMGLMCFFYLICALRTNVVFVLIFLLLIPAFGLLTGVFLETPQGNPDMIHNMTVAAGALAFVVCLLGWYLFFGIMLASVDFPLALPVGDLSTMIKPLSSKQKVSEEV</sequence>
<feature type="transmembrane region" description="Helical" evidence="7">
    <location>
        <begin position="76"/>
        <end position="95"/>
    </location>
</feature>
<feature type="transmembrane region" description="Helical" evidence="7">
    <location>
        <begin position="247"/>
        <end position="273"/>
    </location>
</feature>
<dbReference type="InterPro" id="IPR051633">
    <property type="entry name" value="AceTr"/>
</dbReference>
<evidence type="ECO:0000256" key="4">
    <source>
        <dbReference type="ARBA" id="ARBA00022989"/>
    </source>
</evidence>
<evidence type="ECO:0000256" key="2">
    <source>
        <dbReference type="ARBA" id="ARBA00005587"/>
    </source>
</evidence>
<keyword evidence="4 7" id="KW-1133">Transmembrane helix</keyword>
<gene>
    <name evidence="8" type="ORF">EJ05DRAFT_495915</name>
</gene>
<feature type="transmembrane region" description="Helical" evidence="7">
    <location>
        <begin position="107"/>
        <end position="127"/>
    </location>
</feature>
<dbReference type="RefSeq" id="XP_033605525.1">
    <property type="nucleotide sequence ID" value="XM_033746307.1"/>
</dbReference>
<comment type="similarity">
    <text evidence="2">Belongs to the acetate uptake transporter (AceTr) (TC 2.A.96) family.</text>
</comment>
<evidence type="ECO:0000313" key="8">
    <source>
        <dbReference type="EMBL" id="KAF2763074.1"/>
    </source>
</evidence>
<dbReference type="EMBL" id="ML996565">
    <property type="protein sequence ID" value="KAF2763074.1"/>
    <property type="molecule type" value="Genomic_DNA"/>
</dbReference>
<feature type="transmembrane region" description="Helical" evidence="7">
    <location>
        <begin position="182"/>
        <end position="199"/>
    </location>
</feature>
<dbReference type="InterPro" id="IPR000791">
    <property type="entry name" value="Gpr1/Fun34/SatP-like"/>
</dbReference>
<feature type="compositionally biased region" description="Polar residues" evidence="6">
    <location>
        <begin position="1"/>
        <end position="14"/>
    </location>
</feature>
<dbReference type="PANTHER" id="PTHR31123:SF4">
    <property type="entry name" value="PROTEIN ALCS"/>
    <property type="match status" value="1"/>
</dbReference>
<dbReference type="Proteomes" id="UP000799437">
    <property type="component" value="Unassembled WGS sequence"/>
</dbReference>
<reference evidence="8" key="1">
    <citation type="journal article" date="2020" name="Stud. Mycol.">
        <title>101 Dothideomycetes genomes: a test case for predicting lifestyles and emergence of pathogens.</title>
        <authorList>
            <person name="Haridas S."/>
            <person name="Albert R."/>
            <person name="Binder M."/>
            <person name="Bloem J."/>
            <person name="Labutti K."/>
            <person name="Salamov A."/>
            <person name="Andreopoulos B."/>
            <person name="Baker S."/>
            <person name="Barry K."/>
            <person name="Bills G."/>
            <person name="Bluhm B."/>
            <person name="Cannon C."/>
            <person name="Castanera R."/>
            <person name="Culley D."/>
            <person name="Daum C."/>
            <person name="Ezra D."/>
            <person name="Gonzalez J."/>
            <person name="Henrissat B."/>
            <person name="Kuo A."/>
            <person name="Liang C."/>
            <person name="Lipzen A."/>
            <person name="Lutzoni F."/>
            <person name="Magnuson J."/>
            <person name="Mondo S."/>
            <person name="Nolan M."/>
            <person name="Ohm R."/>
            <person name="Pangilinan J."/>
            <person name="Park H.-J."/>
            <person name="Ramirez L."/>
            <person name="Alfaro M."/>
            <person name="Sun H."/>
            <person name="Tritt A."/>
            <person name="Yoshinaga Y."/>
            <person name="Zwiers L.-H."/>
            <person name="Turgeon B."/>
            <person name="Goodwin S."/>
            <person name="Spatafora J."/>
            <person name="Crous P."/>
            <person name="Grigoriev I."/>
        </authorList>
    </citation>
    <scope>NUCLEOTIDE SEQUENCE</scope>
    <source>
        <strain evidence="8">CBS 121739</strain>
    </source>
</reference>
<evidence type="ECO:0000256" key="3">
    <source>
        <dbReference type="ARBA" id="ARBA00022692"/>
    </source>
</evidence>
<dbReference type="AlphaFoldDB" id="A0A6A6WLI6"/>
<feature type="region of interest" description="Disordered" evidence="6">
    <location>
        <begin position="1"/>
        <end position="22"/>
    </location>
</feature>
<dbReference type="GO" id="GO:0005886">
    <property type="term" value="C:plasma membrane"/>
    <property type="evidence" value="ECO:0007669"/>
    <property type="project" value="TreeGrafter"/>
</dbReference>
<keyword evidence="9" id="KW-1185">Reference proteome</keyword>
<keyword evidence="5 7" id="KW-0472">Membrane</keyword>
<organism evidence="8 9">
    <name type="scientific">Pseudovirgaria hyperparasitica</name>
    <dbReference type="NCBI Taxonomy" id="470096"/>
    <lineage>
        <taxon>Eukaryota</taxon>
        <taxon>Fungi</taxon>
        <taxon>Dikarya</taxon>
        <taxon>Ascomycota</taxon>
        <taxon>Pezizomycotina</taxon>
        <taxon>Dothideomycetes</taxon>
        <taxon>Dothideomycetes incertae sedis</taxon>
        <taxon>Acrospermales</taxon>
        <taxon>Acrospermaceae</taxon>
        <taxon>Pseudovirgaria</taxon>
    </lineage>
</organism>
<proteinExistence type="inferred from homology"/>
<name>A0A6A6WLI6_9PEZI</name>
<evidence type="ECO:0000313" key="9">
    <source>
        <dbReference type="Proteomes" id="UP000799437"/>
    </source>
</evidence>
<keyword evidence="3 7" id="KW-0812">Transmembrane</keyword>
<dbReference type="GO" id="GO:0015123">
    <property type="term" value="F:acetate transmembrane transporter activity"/>
    <property type="evidence" value="ECO:0007669"/>
    <property type="project" value="TreeGrafter"/>
</dbReference>
<comment type="subcellular location">
    <subcellularLocation>
        <location evidence="1">Membrane</location>
        <topology evidence="1">Multi-pass membrane protein</topology>
    </subcellularLocation>
</comment>
<evidence type="ECO:0000256" key="1">
    <source>
        <dbReference type="ARBA" id="ARBA00004141"/>
    </source>
</evidence>
<feature type="transmembrane region" description="Helical" evidence="7">
    <location>
        <begin position="139"/>
        <end position="162"/>
    </location>
</feature>
<dbReference type="PANTHER" id="PTHR31123">
    <property type="entry name" value="ACCUMULATION OF DYADS PROTEIN 2-RELATED"/>
    <property type="match status" value="1"/>
</dbReference>
<evidence type="ECO:0000256" key="7">
    <source>
        <dbReference type="SAM" id="Phobius"/>
    </source>
</evidence>
<evidence type="ECO:0000256" key="6">
    <source>
        <dbReference type="SAM" id="MobiDB-lite"/>
    </source>
</evidence>
<evidence type="ECO:0000256" key="5">
    <source>
        <dbReference type="ARBA" id="ARBA00023136"/>
    </source>
</evidence>
<dbReference type="Pfam" id="PF01184">
    <property type="entry name" value="Gpr1_Fun34_YaaH"/>
    <property type="match status" value="1"/>
</dbReference>
<protein>
    <submittedName>
        <fullName evidence="8">GPR1/FUN34/YaaH-class plasma membrane protein</fullName>
    </submittedName>
</protein>
<accession>A0A6A6WLI6</accession>
<feature type="transmembrane region" description="Helical" evidence="7">
    <location>
        <begin position="206"/>
        <end position="227"/>
    </location>
</feature>